<sequence length="190" mass="20146">MEYNVKPGTEPNDLVLKSARGILILSKWLSLFAIAAVTLGLATLPFTYQAGLAELSKVFVNPPAPEAAGLIALIMAMGIVILLLTLFAINRLRRIVDSVGAGNPFTRINGTRLRGIGIAALAIQIVTFFGSLLGDGLLTMLGDVKPGVDFAMSIDASISLSGILLVLLLIILARVFDRGAEMREELEGTI</sequence>
<gene>
    <name evidence="2" type="ORF">HUO14_15680</name>
</gene>
<feature type="transmembrane region" description="Helical" evidence="1">
    <location>
        <begin position="68"/>
        <end position="92"/>
    </location>
</feature>
<evidence type="ECO:0000313" key="2">
    <source>
        <dbReference type="EMBL" id="NVD29338.1"/>
    </source>
</evidence>
<reference evidence="2 3" key="1">
    <citation type="submission" date="2020-06" db="EMBL/GenBank/DDBJ databases">
        <authorList>
            <person name="Kim S.-J."/>
            <person name="Park S.-J."/>
        </authorList>
    </citation>
    <scope>NUCLEOTIDE SEQUENCE [LARGE SCALE GENOMIC DNA]</scope>
    <source>
        <strain evidence="2 3">SW-151</strain>
    </source>
</reference>
<comment type="caution">
    <text evidence="2">The sequence shown here is derived from an EMBL/GenBank/DDBJ whole genome shotgun (WGS) entry which is preliminary data.</text>
</comment>
<evidence type="ECO:0000313" key="3">
    <source>
        <dbReference type="Proteomes" id="UP000652427"/>
    </source>
</evidence>
<dbReference type="EMBL" id="JABWMH010000005">
    <property type="protein sequence ID" value="NVD29338.1"/>
    <property type="molecule type" value="Genomic_DNA"/>
</dbReference>
<dbReference type="RefSeq" id="WP_176280774.1">
    <property type="nucleotide sequence ID" value="NZ_JABWMH010000005.1"/>
</dbReference>
<evidence type="ECO:0000256" key="1">
    <source>
        <dbReference type="SAM" id="Phobius"/>
    </source>
</evidence>
<dbReference type="Pfam" id="PF11188">
    <property type="entry name" value="DUF2975"/>
    <property type="match status" value="1"/>
</dbReference>
<proteinExistence type="predicted"/>
<keyword evidence="1" id="KW-1133">Transmembrane helix</keyword>
<keyword evidence="1" id="KW-0812">Transmembrane</keyword>
<feature type="transmembrane region" description="Helical" evidence="1">
    <location>
        <begin position="154"/>
        <end position="176"/>
    </location>
</feature>
<organism evidence="2 3">
    <name type="scientific">Parasphingorhabdus flavimaris</name>
    <dbReference type="NCBI Taxonomy" id="266812"/>
    <lineage>
        <taxon>Bacteria</taxon>
        <taxon>Pseudomonadati</taxon>
        <taxon>Pseudomonadota</taxon>
        <taxon>Alphaproteobacteria</taxon>
        <taxon>Sphingomonadales</taxon>
        <taxon>Sphingomonadaceae</taxon>
        <taxon>Parasphingorhabdus</taxon>
    </lineage>
</organism>
<protein>
    <submittedName>
        <fullName evidence="2">DUF2975 domain-containing protein</fullName>
    </submittedName>
</protein>
<keyword evidence="1" id="KW-0472">Membrane</keyword>
<accession>A0ABX2N6X1</accession>
<keyword evidence="3" id="KW-1185">Reference proteome</keyword>
<dbReference type="Proteomes" id="UP000652427">
    <property type="component" value="Unassembled WGS sequence"/>
</dbReference>
<dbReference type="InterPro" id="IPR021354">
    <property type="entry name" value="DUF2975"/>
</dbReference>
<feature type="transmembrane region" description="Helical" evidence="1">
    <location>
        <begin position="113"/>
        <end position="134"/>
    </location>
</feature>
<feature type="transmembrane region" description="Helical" evidence="1">
    <location>
        <begin position="28"/>
        <end position="48"/>
    </location>
</feature>
<name>A0ABX2N6X1_9SPHN</name>